<organism evidence="1 2">
    <name type="scientific">Athelia psychrophila</name>
    <dbReference type="NCBI Taxonomy" id="1759441"/>
    <lineage>
        <taxon>Eukaryota</taxon>
        <taxon>Fungi</taxon>
        <taxon>Dikarya</taxon>
        <taxon>Basidiomycota</taxon>
        <taxon>Agaricomycotina</taxon>
        <taxon>Agaricomycetes</taxon>
        <taxon>Agaricomycetidae</taxon>
        <taxon>Atheliales</taxon>
        <taxon>Atheliaceae</taxon>
        <taxon>Athelia</taxon>
    </lineage>
</organism>
<accession>A0A166IZT9</accession>
<dbReference type="OrthoDB" id="3349471at2759"/>
<gene>
    <name evidence="1" type="ORF">FIBSPDRAFT_861875</name>
</gene>
<dbReference type="STRING" id="436010.A0A166IZT9"/>
<evidence type="ECO:0000313" key="2">
    <source>
        <dbReference type="Proteomes" id="UP000076532"/>
    </source>
</evidence>
<protein>
    <submittedName>
        <fullName evidence="1">Terpenoid synthase</fullName>
    </submittedName>
</protein>
<sequence length="364" mass="41208">MSRLGYIAPFPPLSDQPFPPARNHSKWKEIYRSHDEWVSEHWPYPNEQKRSRLPATKLAGLTTWAAPFTPYDRVIWAARMTGIFILVDDLLNSHNRDPCLVAGFQSVVDGNGPLHATNEAEIAYDLVFQAVKHDCHPQTYAQLVRLTKEWWDANADPGPAATFSDLDHYLLDRGVGTGVFMINAVLRYAADINLADSTINHPLVRRCERIAAEYGILAQDLQASAYEKAPPSPISQDILSILSTQYQLTAPQARALLQNKMAERERDFISAGQEVYADPELGKDPQVRRWIACLPYGMGGYLAWCHETTRFNIGNIDIEPSIPFALEVVPFDDPSETLECSYLIHFFALVVMELIRVRFKYAYP</sequence>
<reference evidence="1 2" key="1">
    <citation type="journal article" date="2016" name="Mol. Biol. Evol.">
        <title>Comparative Genomics of Early-Diverging Mushroom-Forming Fungi Provides Insights into the Origins of Lignocellulose Decay Capabilities.</title>
        <authorList>
            <person name="Nagy L.G."/>
            <person name="Riley R."/>
            <person name="Tritt A."/>
            <person name="Adam C."/>
            <person name="Daum C."/>
            <person name="Floudas D."/>
            <person name="Sun H."/>
            <person name="Yadav J.S."/>
            <person name="Pangilinan J."/>
            <person name="Larsson K.H."/>
            <person name="Matsuura K."/>
            <person name="Barry K."/>
            <person name="Labutti K."/>
            <person name="Kuo R."/>
            <person name="Ohm R.A."/>
            <person name="Bhattacharya S.S."/>
            <person name="Shirouzu T."/>
            <person name="Yoshinaga Y."/>
            <person name="Martin F.M."/>
            <person name="Grigoriev I.V."/>
            <person name="Hibbett D.S."/>
        </authorList>
    </citation>
    <scope>NUCLEOTIDE SEQUENCE [LARGE SCALE GENOMIC DNA]</scope>
    <source>
        <strain evidence="1 2">CBS 109695</strain>
    </source>
</reference>
<evidence type="ECO:0000313" key="1">
    <source>
        <dbReference type="EMBL" id="KZP20340.1"/>
    </source>
</evidence>
<dbReference type="Proteomes" id="UP000076532">
    <property type="component" value="Unassembled WGS sequence"/>
</dbReference>
<dbReference type="Gene3D" id="1.10.600.10">
    <property type="entry name" value="Farnesyl Diphosphate Synthase"/>
    <property type="match status" value="1"/>
</dbReference>
<dbReference type="Pfam" id="PF19086">
    <property type="entry name" value="Terpene_syn_C_2"/>
    <property type="match status" value="1"/>
</dbReference>
<dbReference type="EMBL" id="KV417556">
    <property type="protein sequence ID" value="KZP20340.1"/>
    <property type="molecule type" value="Genomic_DNA"/>
</dbReference>
<dbReference type="InterPro" id="IPR008949">
    <property type="entry name" value="Isoprenoid_synthase_dom_sf"/>
</dbReference>
<keyword evidence="2" id="KW-1185">Reference proteome</keyword>
<dbReference type="AlphaFoldDB" id="A0A166IZT9"/>
<name>A0A166IZT9_9AGAM</name>
<dbReference type="SUPFAM" id="SSF48576">
    <property type="entry name" value="Terpenoid synthases"/>
    <property type="match status" value="1"/>
</dbReference>
<proteinExistence type="predicted"/>